<reference evidence="2 3" key="1">
    <citation type="journal article" date="2015" name="Int. J. Syst. Evol. Microbiol.">
        <title>Methanoculleus taiwanensis sp. nov., a methanogen isolated from deep marine sediment at the deformation front area near Taiwan.</title>
        <authorList>
            <person name="Weng C.Y."/>
            <person name="Chen S.C."/>
            <person name="Lai M.C."/>
            <person name="Wu S.Y."/>
            <person name="Lin S."/>
            <person name="Yang T.F."/>
            <person name="Chen P.C."/>
        </authorList>
    </citation>
    <scope>NUCLEOTIDE SEQUENCE [LARGE SCALE GENOMIC DNA]</scope>
    <source>
        <strain evidence="2 3">CYW4</strain>
    </source>
</reference>
<keyword evidence="1" id="KW-0812">Transmembrane</keyword>
<keyword evidence="1" id="KW-1133">Transmembrane helix</keyword>
<dbReference type="InterPro" id="IPR037997">
    <property type="entry name" value="Dgk1-like"/>
</dbReference>
<sequence length="186" mass="19963">MNDEVFRQTVHFLMGVLGAAILITVQPRTALIFLGVVLFIGFAVQDILTRGYRIPALVVLVDEAERRGKVPMKGGIAYAISALLCYTAFGPFYTAIGLVTLGVLDSVSTLVGIRVGKHTLYRKKSVEGTLSGIILTFAILAFFIPPWTALFVAVVAGVVEAFSPIDDNLIIPLATCIVLALCCFTV</sequence>
<comment type="caution">
    <text evidence="2">The sequence shown here is derived from an EMBL/GenBank/DDBJ whole genome shotgun (WGS) entry which is preliminary data.</text>
</comment>
<evidence type="ECO:0000256" key="1">
    <source>
        <dbReference type="SAM" id="Phobius"/>
    </source>
</evidence>
<organism evidence="2 3">
    <name type="scientific">Methanoculleus taiwanensis</name>
    <dbReference type="NCBI Taxonomy" id="1550565"/>
    <lineage>
        <taxon>Archaea</taxon>
        <taxon>Methanobacteriati</taxon>
        <taxon>Methanobacteriota</taxon>
        <taxon>Stenosarchaea group</taxon>
        <taxon>Methanomicrobia</taxon>
        <taxon>Methanomicrobiales</taxon>
        <taxon>Methanomicrobiaceae</taxon>
        <taxon>Methanoculleus</taxon>
    </lineage>
</organism>
<dbReference type="PANTHER" id="PTHR31303:SF1">
    <property type="entry name" value="CTP-DEPENDENT DIACYLGLYCEROL KINASE 1"/>
    <property type="match status" value="1"/>
</dbReference>
<dbReference type="Proteomes" id="UP000290932">
    <property type="component" value="Unassembled WGS sequence"/>
</dbReference>
<name>A0A498H0J3_9EURY</name>
<feature type="transmembrane region" description="Helical" evidence="1">
    <location>
        <begin position="31"/>
        <end position="49"/>
    </location>
</feature>
<dbReference type="AlphaFoldDB" id="A0A498H0J3"/>
<protein>
    <submittedName>
        <fullName evidence="2">Phosphatidate cytidylyltransferase</fullName>
    </submittedName>
</protein>
<dbReference type="GO" id="GO:0016779">
    <property type="term" value="F:nucleotidyltransferase activity"/>
    <property type="evidence" value="ECO:0007669"/>
    <property type="project" value="UniProtKB-KW"/>
</dbReference>
<keyword evidence="2" id="KW-0808">Transferase</keyword>
<dbReference type="GO" id="GO:0004143">
    <property type="term" value="F:ATP-dependent diacylglycerol kinase activity"/>
    <property type="evidence" value="ECO:0007669"/>
    <property type="project" value="InterPro"/>
</dbReference>
<proteinExistence type="predicted"/>
<accession>A0A498H0J3</accession>
<keyword evidence="1" id="KW-0472">Membrane</keyword>
<dbReference type="PANTHER" id="PTHR31303">
    <property type="entry name" value="CTP-DEPENDENT DIACYLGLYCEROL KINASE 1"/>
    <property type="match status" value="1"/>
</dbReference>
<feature type="transmembrane region" description="Helical" evidence="1">
    <location>
        <begin position="133"/>
        <end position="157"/>
    </location>
</feature>
<dbReference type="OrthoDB" id="107330at2157"/>
<evidence type="ECO:0000313" key="2">
    <source>
        <dbReference type="EMBL" id="RXE56441.1"/>
    </source>
</evidence>
<keyword evidence="3" id="KW-1185">Reference proteome</keyword>
<evidence type="ECO:0000313" key="3">
    <source>
        <dbReference type="Proteomes" id="UP000290932"/>
    </source>
</evidence>
<dbReference type="EMBL" id="LHQS01000002">
    <property type="protein sequence ID" value="RXE56441.1"/>
    <property type="molecule type" value="Genomic_DNA"/>
</dbReference>
<gene>
    <name evidence="2" type="ORF">ABH15_10205</name>
</gene>
<keyword evidence="2" id="KW-0548">Nucleotidyltransferase</keyword>
<dbReference type="RefSeq" id="WP_128694234.1">
    <property type="nucleotide sequence ID" value="NZ_LHQS01000002.1"/>
</dbReference>
<feature type="transmembrane region" description="Helical" evidence="1">
    <location>
        <begin position="70"/>
        <end position="89"/>
    </location>
</feature>